<proteinExistence type="predicted"/>
<reference evidence="2 3" key="1">
    <citation type="submission" date="2020-01" db="EMBL/GenBank/DDBJ databases">
        <authorList>
            <person name="Gupta K D."/>
        </authorList>
    </citation>
    <scope>NUCLEOTIDE SEQUENCE [LARGE SCALE GENOMIC DNA]</scope>
</reference>
<accession>A0A8S0WPN3</accession>
<organism evidence="2 3">
    <name type="scientific">Cyclocybe aegerita</name>
    <name type="common">Black poplar mushroom</name>
    <name type="synonym">Agrocybe aegerita</name>
    <dbReference type="NCBI Taxonomy" id="1973307"/>
    <lineage>
        <taxon>Eukaryota</taxon>
        <taxon>Fungi</taxon>
        <taxon>Dikarya</taxon>
        <taxon>Basidiomycota</taxon>
        <taxon>Agaricomycotina</taxon>
        <taxon>Agaricomycetes</taxon>
        <taxon>Agaricomycetidae</taxon>
        <taxon>Agaricales</taxon>
        <taxon>Agaricineae</taxon>
        <taxon>Bolbitiaceae</taxon>
        <taxon>Cyclocybe</taxon>
    </lineage>
</organism>
<dbReference type="AlphaFoldDB" id="A0A8S0WPN3"/>
<gene>
    <name evidence="2" type="ORF">AAE3_LOCUS4276</name>
</gene>
<dbReference type="OrthoDB" id="2985946at2759"/>
<sequence>MPFTMLLQIQVYPPSDMVFATPKKQMHRARLGYNQLTGGAGRHGTVILTVFIGFIVLAVVWHTSPILQLLSRLRGRFSKADNPGVRRENEDIAPTTIIQLLPSDSEHDEEPLRVIRLPILSKPSYSPFWITDPPPSSFHNPTLCSPGNEVIPTIDYNDRRNNSRTFELFIPQEIADLIVDEVANFEDAKERQRGLSVISQVALVFYPRTRKHLFSKHWRVNQSPSSSSNSRLDNLFQLDNLNPFPRSIAFTSYIRSIAISYRSDFSASDDTKKEHSRKLASLLDSLHNTDRGVERFSIEFYDQRISMGSLDWYSLGGDFHYAFLNFVRSPFLQELRIDNFVNVRRDFMSKSSVKRLVLRNFGLQEIRGAQGDRVPFPTELESLDYEESFALRRFFAPSPHASSDSPRCSARNLSVALHTGFGLEEVQTALSESTFSSVEQLNIKFNTSFSDTTLNFSQFTNLRRLSITAGDANPFYNDLWVVQDISELLQSRTPVLPTLERLVITFISGYLFQYEGPMDGQLSSFRDATPKFAKLDDALSRPDVITIPNITLVFPLAIFPIGNYQEEVGSEERERFGKELETFVRLALPKTDDIKSRKLSIIAVANPKTGMGITQDT</sequence>
<feature type="transmembrane region" description="Helical" evidence="1">
    <location>
        <begin position="46"/>
        <end position="70"/>
    </location>
</feature>
<protein>
    <submittedName>
        <fullName evidence="2">Uncharacterized protein</fullName>
    </submittedName>
</protein>
<keyword evidence="1" id="KW-1133">Transmembrane helix</keyword>
<keyword evidence="1" id="KW-0812">Transmembrane</keyword>
<dbReference type="Proteomes" id="UP000467700">
    <property type="component" value="Unassembled WGS sequence"/>
</dbReference>
<evidence type="ECO:0000313" key="2">
    <source>
        <dbReference type="EMBL" id="CAA7262312.1"/>
    </source>
</evidence>
<evidence type="ECO:0000256" key="1">
    <source>
        <dbReference type="SAM" id="Phobius"/>
    </source>
</evidence>
<dbReference type="EMBL" id="CACVBS010000035">
    <property type="protein sequence ID" value="CAA7262312.1"/>
    <property type="molecule type" value="Genomic_DNA"/>
</dbReference>
<evidence type="ECO:0000313" key="3">
    <source>
        <dbReference type="Proteomes" id="UP000467700"/>
    </source>
</evidence>
<keyword evidence="1" id="KW-0472">Membrane</keyword>
<keyword evidence="3" id="KW-1185">Reference proteome</keyword>
<comment type="caution">
    <text evidence="2">The sequence shown here is derived from an EMBL/GenBank/DDBJ whole genome shotgun (WGS) entry which is preliminary data.</text>
</comment>
<name>A0A8S0WPN3_CYCAE</name>